<gene>
    <name evidence="2" type="ORF">SLEP1_g39987</name>
</gene>
<name>A0AAV5L2C7_9ROSI</name>
<feature type="transmembrane region" description="Helical" evidence="1">
    <location>
        <begin position="206"/>
        <end position="224"/>
    </location>
</feature>
<dbReference type="EMBL" id="BPVZ01000090">
    <property type="protein sequence ID" value="GKV31280.1"/>
    <property type="molecule type" value="Genomic_DNA"/>
</dbReference>
<organism evidence="2 3">
    <name type="scientific">Rubroshorea leprosula</name>
    <dbReference type="NCBI Taxonomy" id="152421"/>
    <lineage>
        <taxon>Eukaryota</taxon>
        <taxon>Viridiplantae</taxon>
        <taxon>Streptophyta</taxon>
        <taxon>Embryophyta</taxon>
        <taxon>Tracheophyta</taxon>
        <taxon>Spermatophyta</taxon>
        <taxon>Magnoliopsida</taxon>
        <taxon>eudicotyledons</taxon>
        <taxon>Gunneridae</taxon>
        <taxon>Pentapetalae</taxon>
        <taxon>rosids</taxon>
        <taxon>malvids</taxon>
        <taxon>Malvales</taxon>
        <taxon>Dipterocarpaceae</taxon>
        <taxon>Rubroshorea</taxon>
    </lineage>
</organism>
<protein>
    <recommendedName>
        <fullName evidence="4">Plastid division protein PDV1</fullName>
    </recommendedName>
</protein>
<evidence type="ECO:0000313" key="3">
    <source>
        <dbReference type="Proteomes" id="UP001054252"/>
    </source>
</evidence>
<dbReference type="PANTHER" id="PTHR33600:SF4">
    <property type="entry name" value="PLASTID DIVISION PROTEIN PDV1"/>
    <property type="match status" value="1"/>
</dbReference>
<evidence type="ECO:0000313" key="2">
    <source>
        <dbReference type="EMBL" id="GKV31280.1"/>
    </source>
</evidence>
<evidence type="ECO:0008006" key="4">
    <source>
        <dbReference type="Google" id="ProtNLM"/>
    </source>
</evidence>
<dbReference type="PANTHER" id="PTHR33600">
    <property type="entry name" value="PLASTID DIVISION PROTEIN PDV2"/>
    <property type="match status" value="1"/>
</dbReference>
<keyword evidence="1" id="KW-1133">Transmembrane helix</keyword>
<dbReference type="GO" id="GO:0010020">
    <property type="term" value="P:chloroplast fission"/>
    <property type="evidence" value="ECO:0007669"/>
    <property type="project" value="InterPro"/>
</dbReference>
<sequence>MKWDMEIEEIEAVLEKIWDLHDKLSDAIHSITRAHFLDSIKSLRKSDKKKQFGDAAGDENRAGFVFVKEFKAEESDSAIQEAKSLNAIRTALENLEDQLDFLHTVQIQQRAERDAAIARLEQSRIILAMRLAEHHGKNYKVIEEALAFVGDVDTGRFVSPENLYGAPVSPSGANKHEGKASDLLIKVLFSSFDFAKRSLNFKHMGGILNNAALFAVSMIVMLHLHPVAHKEPSKKPKDNIKSIISPRKTYQLNVPSSHGRLSHLDVQFGRG</sequence>
<keyword evidence="1" id="KW-0812">Transmembrane</keyword>
<dbReference type="AlphaFoldDB" id="A0AAV5L2C7"/>
<keyword evidence="1" id="KW-0472">Membrane</keyword>
<dbReference type="Proteomes" id="UP001054252">
    <property type="component" value="Unassembled WGS sequence"/>
</dbReference>
<accession>A0AAV5L2C7</accession>
<dbReference type="InterPro" id="IPR038939">
    <property type="entry name" value="PDV1/PDV2"/>
</dbReference>
<reference evidence="2 3" key="1">
    <citation type="journal article" date="2021" name="Commun. Biol.">
        <title>The genome of Shorea leprosula (Dipterocarpaceae) highlights the ecological relevance of drought in aseasonal tropical rainforests.</title>
        <authorList>
            <person name="Ng K.K.S."/>
            <person name="Kobayashi M.J."/>
            <person name="Fawcett J.A."/>
            <person name="Hatakeyama M."/>
            <person name="Paape T."/>
            <person name="Ng C.H."/>
            <person name="Ang C.C."/>
            <person name="Tnah L.H."/>
            <person name="Lee C.T."/>
            <person name="Nishiyama T."/>
            <person name="Sese J."/>
            <person name="O'Brien M.J."/>
            <person name="Copetti D."/>
            <person name="Mohd Noor M.I."/>
            <person name="Ong R.C."/>
            <person name="Putra M."/>
            <person name="Sireger I.Z."/>
            <person name="Indrioko S."/>
            <person name="Kosugi Y."/>
            <person name="Izuno A."/>
            <person name="Isagi Y."/>
            <person name="Lee S.L."/>
            <person name="Shimizu K.K."/>
        </authorList>
    </citation>
    <scope>NUCLEOTIDE SEQUENCE [LARGE SCALE GENOMIC DNA]</scope>
    <source>
        <strain evidence="2">214</strain>
    </source>
</reference>
<keyword evidence="3" id="KW-1185">Reference proteome</keyword>
<proteinExistence type="predicted"/>
<evidence type="ECO:0000256" key="1">
    <source>
        <dbReference type="SAM" id="Phobius"/>
    </source>
</evidence>
<comment type="caution">
    <text evidence="2">The sequence shown here is derived from an EMBL/GenBank/DDBJ whole genome shotgun (WGS) entry which is preliminary data.</text>
</comment>